<keyword evidence="2" id="KW-1185">Reference proteome</keyword>
<reference evidence="1 2" key="1">
    <citation type="submission" date="2012-05" db="EMBL/GenBank/DDBJ databases">
        <title>Recombination and specialization in a pathogen metapopulation.</title>
        <authorList>
            <person name="Gardiner A."/>
            <person name="Kemen E."/>
            <person name="Schultz-Larsen T."/>
            <person name="MacLean D."/>
            <person name="Van Oosterhout C."/>
            <person name="Jones J.D.G."/>
        </authorList>
    </citation>
    <scope>NUCLEOTIDE SEQUENCE [LARGE SCALE GENOMIC DNA]</scope>
    <source>
        <strain evidence="1 2">Ac Nc2</strain>
    </source>
</reference>
<dbReference type="Proteomes" id="UP000053237">
    <property type="component" value="Unassembled WGS sequence"/>
</dbReference>
<dbReference type="AlphaFoldDB" id="A0A024G3N4"/>
<organism evidence="1 2">
    <name type="scientific">Albugo candida</name>
    <dbReference type="NCBI Taxonomy" id="65357"/>
    <lineage>
        <taxon>Eukaryota</taxon>
        <taxon>Sar</taxon>
        <taxon>Stramenopiles</taxon>
        <taxon>Oomycota</taxon>
        <taxon>Peronosporomycetes</taxon>
        <taxon>Albuginales</taxon>
        <taxon>Albuginaceae</taxon>
        <taxon>Albugo</taxon>
    </lineage>
</organism>
<evidence type="ECO:0000313" key="1">
    <source>
        <dbReference type="EMBL" id="CCI41286.1"/>
    </source>
</evidence>
<name>A0A024G3N4_9STRA</name>
<dbReference type="EMBL" id="CAIX01000017">
    <property type="protein sequence ID" value="CCI41286.1"/>
    <property type="molecule type" value="Genomic_DNA"/>
</dbReference>
<proteinExistence type="predicted"/>
<accession>A0A024G3N4</accession>
<dbReference type="InParanoid" id="A0A024G3N4"/>
<sequence>MPYNSQLALDRVCSSDSKASLIDTKSDFKVELSPLSLLSRDVHLATFLLLGSGDITRCGLCEIIAASDADRMYNGIFVKALSQRISIFESEEDVWHIFTVRTLSKSKAFIKNFASPTAIQCTCICIRKDGFRMIVSRYRGSINTSYCVGQHPRCENVCFESNYFIKSLWPMNYFSVMQVSCLLFDFYGIEHFCK</sequence>
<gene>
    <name evidence="1" type="ORF">BN9_020700</name>
</gene>
<comment type="caution">
    <text evidence="1">The sequence shown here is derived from an EMBL/GenBank/DDBJ whole genome shotgun (WGS) entry which is preliminary data.</text>
</comment>
<protein>
    <submittedName>
        <fullName evidence="1">Uncharacterized protein</fullName>
    </submittedName>
</protein>
<evidence type="ECO:0000313" key="2">
    <source>
        <dbReference type="Proteomes" id="UP000053237"/>
    </source>
</evidence>